<gene>
    <name evidence="2" type="ORF">SAMN04487943_10359</name>
</gene>
<dbReference type="Proteomes" id="UP000198565">
    <property type="component" value="Unassembled WGS sequence"/>
</dbReference>
<protein>
    <submittedName>
        <fullName evidence="2">Uncharacterized membrane protein YesL</fullName>
    </submittedName>
</protein>
<evidence type="ECO:0000256" key="1">
    <source>
        <dbReference type="SAM" id="Phobius"/>
    </source>
</evidence>
<dbReference type="OrthoDB" id="2182676at2"/>
<evidence type="ECO:0000313" key="2">
    <source>
        <dbReference type="EMBL" id="SFL67778.1"/>
    </source>
</evidence>
<dbReference type="Pfam" id="PF04854">
    <property type="entry name" value="DUF624"/>
    <property type="match status" value="1"/>
</dbReference>
<keyword evidence="1" id="KW-0472">Membrane</keyword>
<feature type="transmembrane region" description="Helical" evidence="1">
    <location>
        <begin position="78"/>
        <end position="96"/>
    </location>
</feature>
<dbReference type="STRING" id="334253.SAMN04487943_10359"/>
<feature type="transmembrane region" description="Helical" evidence="1">
    <location>
        <begin position="177"/>
        <end position="199"/>
    </location>
</feature>
<dbReference type="InterPro" id="IPR006938">
    <property type="entry name" value="DUF624"/>
</dbReference>
<feature type="transmembrane region" description="Helical" evidence="1">
    <location>
        <begin position="108"/>
        <end position="133"/>
    </location>
</feature>
<name>A0A1I4JME6_9BACI</name>
<keyword evidence="3" id="KW-1185">Reference proteome</keyword>
<accession>A0A1I4JME6</accession>
<evidence type="ECO:0000313" key="3">
    <source>
        <dbReference type="Proteomes" id="UP000198565"/>
    </source>
</evidence>
<dbReference type="EMBL" id="FOTR01000003">
    <property type="protein sequence ID" value="SFL67778.1"/>
    <property type="molecule type" value="Genomic_DNA"/>
</dbReference>
<keyword evidence="1" id="KW-0812">Transmembrane</keyword>
<sequence>MFGQQLVGSLDRILKIILQVVWLNFLWVLFTLIGVVVAGVFPATAATMSVARKWVQKEEVVSVFQTFKQAYKREFAKANMIGFILSIMAVILYLNYVALVHLAAQIPIFVVIAYYFVLFLYGILVLWIFPLLTHYQSTIKQYFKNALIIGLRKMPTTITIGLSIFILLYMSLSLPTMLLFCTMSLICLVIAYLSINVFVKIDNDEAN</sequence>
<organism evidence="2 3">
    <name type="scientific">Gracilibacillus orientalis</name>
    <dbReference type="NCBI Taxonomy" id="334253"/>
    <lineage>
        <taxon>Bacteria</taxon>
        <taxon>Bacillati</taxon>
        <taxon>Bacillota</taxon>
        <taxon>Bacilli</taxon>
        <taxon>Bacillales</taxon>
        <taxon>Bacillaceae</taxon>
        <taxon>Gracilibacillus</taxon>
    </lineage>
</organism>
<feature type="transmembrane region" description="Helical" evidence="1">
    <location>
        <begin position="20"/>
        <end position="43"/>
    </location>
</feature>
<proteinExistence type="predicted"/>
<feature type="transmembrane region" description="Helical" evidence="1">
    <location>
        <begin position="154"/>
        <end position="171"/>
    </location>
</feature>
<dbReference type="AlphaFoldDB" id="A0A1I4JME6"/>
<reference evidence="3" key="1">
    <citation type="submission" date="2016-10" db="EMBL/GenBank/DDBJ databases">
        <authorList>
            <person name="Varghese N."/>
            <person name="Submissions S."/>
        </authorList>
    </citation>
    <scope>NUCLEOTIDE SEQUENCE [LARGE SCALE GENOMIC DNA]</scope>
    <source>
        <strain evidence="3">CGMCC 1.4250</strain>
    </source>
</reference>
<dbReference type="RefSeq" id="WP_091482545.1">
    <property type="nucleotide sequence ID" value="NZ_FOTR01000003.1"/>
</dbReference>
<keyword evidence="1" id="KW-1133">Transmembrane helix</keyword>